<evidence type="ECO:0000259" key="2">
    <source>
        <dbReference type="Pfam" id="PF01926"/>
    </source>
</evidence>
<evidence type="ECO:0000256" key="1">
    <source>
        <dbReference type="SAM" id="MobiDB-lite"/>
    </source>
</evidence>
<keyword evidence="4" id="KW-1185">Reference proteome</keyword>
<dbReference type="AlphaFoldDB" id="A0A8H5CVE5"/>
<dbReference type="SUPFAM" id="SSF52540">
    <property type="entry name" value="P-loop containing nucleoside triphosphate hydrolases"/>
    <property type="match status" value="1"/>
</dbReference>
<dbReference type="InterPro" id="IPR006073">
    <property type="entry name" value="GTP-bd"/>
</dbReference>
<comment type="caution">
    <text evidence="3">The sequence shown here is derived from an EMBL/GenBank/DDBJ whole genome shotgun (WGS) entry which is preliminary data.</text>
</comment>
<feature type="region of interest" description="Disordered" evidence="1">
    <location>
        <begin position="246"/>
        <end position="295"/>
    </location>
</feature>
<dbReference type="OrthoDB" id="8954335at2759"/>
<accession>A0A8H5CVE5</accession>
<dbReference type="Proteomes" id="UP000559027">
    <property type="component" value="Unassembled WGS sequence"/>
</dbReference>
<feature type="domain" description="G" evidence="2">
    <location>
        <begin position="35"/>
        <end position="105"/>
    </location>
</feature>
<dbReference type="Pfam" id="PF01926">
    <property type="entry name" value="MMR_HSR1"/>
    <property type="match status" value="1"/>
</dbReference>
<dbReference type="Gene3D" id="3.40.50.300">
    <property type="entry name" value="P-loop containing nucleotide triphosphate hydrolases"/>
    <property type="match status" value="1"/>
</dbReference>
<dbReference type="GO" id="GO:0005525">
    <property type="term" value="F:GTP binding"/>
    <property type="evidence" value="ECO:0007669"/>
    <property type="project" value="InterPro"/>
</dbReference>
<evidence type="ECO:0000313" key="3">
    <source>
        <dbReference type="EMBL" id="KAF5348288.1"/>
    </source>
</evidence>
<sequence length="387" mass="42031">MNYVNRFRGREQRGASSPNEPNLFTKFKNPQTRNIIVFGGRGAGKSSIINMLAGGEVAPTGGDPIGTTTGNVSYTISIKDSEYVFWDTAGLNEGNSGIVKNDDAFYNLGNLVGESDGVSLLVYCVFGSRVGLDYVEYNYDLFVRKICADRIPVVLVITGLENEKRMEDWWGNNKAVFSSMSLESHACVTTIKGRQDAYKKEYSESTAAMQAMIKKYCSRSAWKVLSKESWTKHVALQIQGDSGLCHSDGARGKLPSDQSAPSGKDKHSDETLNAGTIRVPGEPVDDPSVPKPGQYLYLDSGTEQTTHSVVAKKSDAPINDNNFPVQSTPATNVASATSVQSDIVDELGQDPMLKGGQYRSSDVAGPKAPSKGRHLYILKLCRFADLV</sequence>
<organism evidence="3 4">
    <name type="scientific">Leucocoprinus leucothites</name>
    <dbReference type="NCBI Taxonomy" id="201217"/>
    <lineage>
        <taxon>Eukaryota</taxon>
        <taxon>Fungi</taxon>
        <taxon>Dikarya</taxon>
        <taxon>Basidiomycota</taxon>
        <taxon>Agaricomycotina</taxon>
        <taxon>Agaricomycetes</taxon>
        <taxon>Agaricomycetidae</taxon>
        <taxon>Agaricales</taxon>
        <taxon>Agaricineae</taxon>
        <taxon>Agaricaceae</taxon>
        <taxon>Leucocoprinus</taxon>
    </lineage>
</organism>
<reference evidence="3 4" key="1">
    <citation type="journal article" date="2020" name="ISME J.">
        <title>Uncovering the hidden diversity of litter-decomposition mechanisms in mushroom-forming fungi.</title>
        <authorList>
            <person name="Floudas D."/>
            <person name="Bentzer J."/>
            <person name="Ahren D."/>
            <person name="Johansson T."/>
            <person name="Persson P."/>
            <person name="Tunlid A."/>
        </authorList>
    </citation>
    <scope>NUCLEOTIDE SEQUENCE [LARGE SCALE GENOMIC DNA]</scope>
    <source>
        <strain evidence="3 4">CBS 146.42</strain>
    </source>
</reference>
<gene>
    <name evidence="3" type="ORF">D9756_010519</name>
</gene>
<dbReference type="InterPro" id="IPR027417">
    <property type="entry name" value="P-loop_NTPase"/>
</dbReference>
<name>A0A8H5CVE5_9AGAR</name>
<proteinExistence type="predicted"/>
<protein>
    <recommendedName>
        <fullName evidence="2">G domain-containing protein</fullName>
    </recommendedName>
</protein>
<dbReference type="CDD" id="cd00882">
    <property type="entry name" value="Ras_like_GTPase"/>
    <property type="match status" value="1"/>
</dbReference>
<evidence type="ECO:0000313" key="4">
    <source>
        <dbReference type="Proteomes" id="UP000559027"/>
    </source>
</evidence>
<dbReference type="EMBL" id="JAACJO010000020">
    <property type="protein sequence ID" value="KAF5348288.1"/>
    <property type="molecule type" value="Genomic_DNA"/>
</dbReference>
<feature type="region of interest" description="Disordered" evidence="1">
    <location>
        <begin position="1"/>
        <end position="21"/>
    </location>
</feature>